<organism evidence="1 2">
    <name type="scientific">Drosophila gunungcola</name>
    <name type="common">fruit fly</name>
    <dbReference type="NCBI Taxonomy" id="103775"/>
    <lineage>
        <taxon>Eukaryota</taxon>
        <taxon>Metazoa</taxon>
        <taxon>Ecdysozoa</taxon>
        <taxon>Arthropoda</taxon>
        <taxon>Hexapoda</taxon>
        <taxon>Insecta</taxon>
        <taxon>Pterygota</taxon>
        <taxon>Neoptera</taxon>
        <taxon>Endopterygota</taxon>
        <taxon>Diptera</taxon>
        <taxon>Brachycera</taxon>
        <taxon>Muscomorpha</taxon>
        <taxon>Ephydroidea</taxon>
        <taxon>Drosophilidae</taxon>
        <taxon>Drosophila</taxon>
        <taxon>Sophophora</taxon>
    </lineage>
</organism>
<comment type="caution">
    <text evidence="1">The sequence shown here is derived from an EMBL/GenBank/DDBJ whole genome shotgun (WGS) entry which is preliminary data.</text>
</comment>
<dbReference type="EMBL" id="JAMKOV010000001">
    <property type="protein sequence ID" value="KAI8045932.1"/>
    <property type="molecule type" value="Genomic_DNA"/>
</dbReference>
<name>A0A9Q0BV74_9MUSC</name>
<protein>
    <submittedName>
        <fullName evidence="1">Uncharacterized protein</fullName>
    </submittedName>
</protein>
<accession>A0A9Q0BV74</accession>
<dbReference type="AlphaFoldDB" id="A0A9Q0BV74"/>
<dbReference type="AntiFam" id="ANF00156">
    <property type="entry name" value="Shadow ORF (opposite yahK)"/>
</dbReference>
<dbReference type="Proteomes" id="UP001059596">
    <property type="component" value="Chromosome 3R"/>
</dbReference>
<keyword evidence="2" id="KW-1185">Reference proteome</keyword>
<reference evidence="1" key="1">
    <citation type="journal article" date="2023" name="Genome Biol. Evol.">
        <title>Long-read-based Genome Assembly of Drosophila gunungcola Reveals Fewer Chemosensory Genes in Flower-breeding Species.</title>
        <authorList>
            <person name="Negi A."/>
            <person name="Liao B.Y."/>
            <person name="Yeh S.D."/>
        </authorList>
    </citation>
    <scope>NUCLEOTIDE SEQUENCE</scope>
    <source>
        <strain evidence="1">Sukarami</strain>
    </source>
</reference>
<proteinExistence type="predicted"/>
<gene>
    <name evidence="1" type="ORF">M5D96_002123</name>
</gene>
<evidence type="ECO:0000313" key="2">
    <source>
        <dbReference type="Proteomes" id="UP001059596"/>
    </source>
</evidence>
<sequence length="102" mass="10862">MLVVPGQVSIVGRRGAEDHVGTQVVLALLAVIAVATGHTRFDGNTVAHLQVGHILAQLGHQSSGFVANDHRLGQHKVPDAPVSQIVNVRAADSHTIHRQEYL</sequence>
<evidence type="ECO:0000313" key="1">
    <source>
        <dbReference type="EMBL" id="KAI8045932.1"/>
    </source>
</evidence>